<organism evidence="1">
    <name type="scientific">marine sediment metagenome</name>
    <dbReference type="NCBI Taxonomy" id="412755"/>
    <lineage>
        <taxon>unclassified sequences</taxon>
        <taxon>metagenomes</taxon>
        <taxon>ecological metagenomes</taxon>
    </lineage>
</organism>
<feature type="non-terminal residue" evidence="1">
    <location>
        <position position="1"/>
    </location>
</feature>
<dbReference type="AlphaFoldDB" id="A0A0F8Z9A6"/>
<sequence length="244" mass="26703">GSALRGDVLELADHLHIIDVVAGRRPANLIGLVVEDIECSGPWSEVDVGAAQGVGLLTVGVIELEGARHGFERLLDDLALEHDWSASKETVGFLNALVKVTKENYLTDTIGDKAKTRRLWLNSSIVFAFGHEQQIERIIGGDEALLAGLRDLMPLVEKDAKANFAGDSAANMLLRISRVINLLDFFGHNFSEKSFKNVLAAYPEPNILQKTWGGMRSAYVLLSEDPRSELGRKLIELDSDVFGP</sequence>
<evidence type="ECO:0000313" key="1">
    <source>
        <dbReference type="EMBL" id="KKK90333.1"/>
    </source>
</evidence>
<gene>
    <name evidence="1" type="ORF">LCGC14_2724040</name>
</gene>
<protein>
    <submittedName>
        <fullName evidence="1">Uncharacterized protein</fullName>
    </submittedName>
</protein>
<comment type="caution">
    <text evidence="1">The sequence shown here is derived from an EMBL/GenBank/DDBJ whole genome shotgun (WGS) entry which is preliminary data.</text>
</comment>
<name>A0A0F8Z9A6_9ZZZZ</name>
<reference evidence="1" key="1">
    <citation type="journal article" date="2015" name="Nature">
        <title>Complex archaea that bridge the gap between prokaryotes and eukaryotes.</title>
        <authorList>
            <person name="Spang A."/>
            <person name="Saw J.H."/>
            <person name="Jorgensen S.L."/>
            <person name="Zaremba-Niedzwiedzka K."/>
            <person name="Martijn J."/>
            <person name="Lind A.E."/>
            <person name="van Eijk R."/>
            <person name="Schleper C."/>
            <person name="Guy L."/>
            <person name="Ettema T.J."/>
        </authorList>
    </citation>
    <scope>NUCLEOTIDE SEQUENCE</scope>
</reference>
<proteinExistence type="predicted"/>
<accession>A0A0F8Z9A6</accession>
<dbReference type="EMBL" id="LAZR01049147">
    <property type="protein sequence ID" value="KKK90333.1"/>
    <property type="molecule type" value="Genomic_DNA"/>
</dbReference>